<sequence length="200" mass="22234">MMGKIVGRRRVGRRRKSWLRNIEEWTAIASIILAALIGVCAAGALPAYVPPQYRYYPDGRPRAALERNAAILRSDSEVNEQGYRYAYETENGIQADEAGVEANGIQAQGGYSYVGDDGQVYSVRYTADSNGFQPQGAHLPTPPPIPAAIVRSLQENARAEASGVYDDGSYRGKYTDASGVVINRYNYPYRRFFTPYKTYQ</sequence>
<dbReference type="AlphaFoldDB" id="A0A194QKY2"/>
<reference evidence="4 5" key="1">
    <citation type="journal article" date="2015" name="Nat. Commun.">
        <title>Outbred genome sequencing and CRISPR/Cas9 gene editing in butterflies.</title>
        <authorList>
            <person name="Li X."/>
            <person name="Fan D."/>
            <person name="Zhang W."/>
            <person name="Liu G."/>
            <person name="Zhang L."/>
            <person name="Zhao L."/>
            <person name="Fang X."/>
            <person name="Chen L."/>
            <person name="Dong Y."/>
            <person name="Chen Y."/>
            <person name="Ding Y."/>
            <person name="Zhao R."/>
            <person name="Feng M."/>
            <person name="Zhu Y."/>
            <person name="Feng Y."/>
            <person name="Jiang X."/>
            <person name="Zhu D."/>
            <person name="Xiang H."/>
            <person name="Feng X."/>
            <person name="Li S."/>
            <person name="Wang J."/>
            <person name="Zhang G."/>
            <person name="Kronforst M.R."/>
            <person name="Wang W."/>
        </authorList>
    </citation>
    <scope>NUCLEOTIDE SEQUENCE [LARGE SCALE GENOMIC DNA]</scope>
    <source>
        <strain evidence="4">Ya'a_city_454_Px</strain>
        <tissue evidence="4">Whole body</tissue>
    </source>
</reference>
<evidence type="ECO:0000256" key="3">
    <source>
        <dbReference type="PROSITE-ProRule" id="PRU00497"/>
    </source>
</evidence>
<dbReference type="PROSITE" id="PS00233">
    <property type="entry name" value="CHIT_BIND_RR_1"/>
    <property type="match status" value="1"/>
</dbReference>
<dbReference type="GO" id="GO:0062129">
    <property type="term" value="C:chitin-based extracellular matrix"/>
    <property type="evidence" value="ECO:0007669"/>
    <property type="project" value="TreeGrafter"/>
</dbReference>
<dbReference type="PRINTS" id="PR00947">
    <property type="entry name" value="CUTICLE"/>
</dbReference>
<dbReference type="InterPro" id="IPR050468">
    <property type="entry name" value="Cuticle_Struct_Prot"/>
</dbReference>
<protein>
    <submittedName>
        <fullName evidence="4">Cuticle protein 3</fullName>
    </submittedName>
</protein>
<name>A0A194QKY2_PAPXU</name>
<accession>A0A194QKY2</accession>
<dbReference type="Proteomes" id="UP000053268">
    <property type="component" value="Unassembled WGS sequence"/>
</dbReference>
<dbReference type="InterPro" id="IPR000618">
    <property type="entry name" value="Insect_cuticle"/>
</dbReference>
<dbReference type="PROSITE" id="PS51155">
    <property type="entry name" value="CHIT_BIND_RR_2"/>
    <property type="match status" value="1"/>
</dbReference>
<proteinExistence type="predicted"/>
<dbReference type="PANTHER" id="PTHR10380:SF173">
    <property type="entry name" value="CUTICULAR PROTEIN 47EF, ISOFORM C-RELATED"/>
    <property type="match status" value="1"/>
</dbReference>
<dbReference type="GO" id="GO:0008010">
    <property type="term" value="F:structural constituent of chitin-based larval cuticle"/>
    <property type="evidence" value="ECO:0007669"/>
    <property type="project" value="TreeGrafter"/>
</dbReference>
<keyword evidence="2" id="KW-0732">Signal</keyword>
<dbReference type="EMBL" id="KQ459053">
    <property type="protein sequence ID" value="KPJ04106.1"/>
    <property type="molecule type" value="Genomic_DNA"/>
</dbReference>
<dbReference type="InterPro" id="IPR031311">
    <property type="entry name" value="CHIT_BIND_RR_consensus"/>
</dbReference>
<evidence type="ECO:0000313" key="5">
    <source>
        <dbReference type="Proteomes" id="UP000053268"/>
    </source>
</evidence>
<organism evidence="4 5">
    <name type="scientific">Papilio xuthus</name>
    <name type="common">Asian swallowtail butterfly</name>
    <dbReference type="NCBI Taxonomy" id="66420"/>
    <lineage>
        <taxon>Eukaryota</taxon>
        <taxon>Metazoa</taxon>
        <taxon>Ecdysozoa</taxon>
        <taxon>Arthropoda</taxon>
        <taxon>Hexapoda</taxon>
        <taxon>Insecta</taxon>
        <taxon>Pterygota</taxon>
        <taxon>Neoptera</taxon>
        <taxon>Endopterygota</taxon>
        <taxon>Lepidoptera</taxon>
        <taxon>Glossata</taxon>
        <taxon>Ditrysia</taxon>
        <taxon>Papilionoidea</taxon>
        <taxon>Papilionidae</taxon>
        <taxon>Papilioninae</taxon>
        <taxon>Papilio</taxon>
    </lineage>
</organism>
<dbReference type="STRING" id="66420.A0A194QKY2"/>
<evidence type="ECO:0000256" key="1">
    <source>
        <dbReference type="ARBA" id="ARBA00022460"/>
    </source>
</evidence>
<dbReference type="Pfam" id="PF00379">
    <property type="entry name" value="Chitin_bind_4"/>
    <property type="match status" value="1"/>
</dbReference>
<gene>
    <name evidence="4" type="ORF">RR46_07865</name>
</gene>
<dbReference type="PANTHER" id="PTHR10380">
    <property type="entry name" value="CUTICLE PROTEIN"/>
    <property type="match status" value="1"/>
</dbReference>
<evidence type="ECO:0000256" key="2">
    <source>
        <dbReference type="ARBA" id="ARBA00022729"/>
    </source>
</evidence>
<keyword evidence="5" id="KW-1185">Reference proteome</keyword>
<keyword evidence="1 3" id="KW-0193">Cuticle</keyword>
<evidence type="ECO:0000313" key="4">
    <source>
        <dbReference type="EMBL" id="KPJ04106.1"/>
    </source>
</evidence>